<dbReference type="EMBL" id="SGXA01000002">
    <property type="protein sequence ID" value="RZS71147.1"/>
    <property type="molecule type" value="Genomic_DNA"/>
</dbReference>
<dbReference type="SUPFAM" id="SSF142433">
    <property type="entry name" value="CinA-like"/>
    <property type="match status" value="1"/>
</dbReference>
<dbReference type="InterPro" id="IPR008136">
    <property type="entry name" value="CinA_C"/>
</dbReference>
<dbReference type="Proteomes" id="UP000293874">
    <property type="component" value="Unassembled WGS sequence"/>
</dbReference>
<accession>A0A4Q7MRD1</accession>
<feature type="domain" description="CinA C-terminal" evidence="1">
    <location>
        <begin position="15"/>
        <end position="169"/>
    </location>
</feature>
<dbReference type="AlphaFoldDB" id="A0A4Q7MRD1"/>
<proteinExistence type="predicted"/>
<protein>
    <submittedName>
        <fullName evidence="2">PncC family amidohydrolase</fullName>
    </submittedName>
</protein>
<keyword evidence="3" id="KW-1185">Reference proteome</keyword>
<evidence type="ECO:0000259" key="1">
    <source>
        <dbReference type="Pfam" id="PF02464"/>
    </source>
</evidence>
<dbReference type="GO" id="GO:0016787">
    <property type="term" value="F:hydrolase activity"/>
    <property type="evidence" value="ECO:0007669"/>
    <property type="project" value="UniProtKB-KW"/>
</dbReference>
<gene>
    <name evidence="2" type="ORF">EV199_3048</name>
</gene>
<name>A0A4Q7MRD1_9BACT</name>
<sequence length="172" mass="18588">MPAFTNICTMLPFDQKLLSEIGKELLKNEQTIAVAESVTTGMIQQAMGSIKDAMQFYQGGITTYNIPQKFRHLGVEPIAAEKCNAVSGAVASQMALGVSALFGSHWGIGITGYASPVPESGNRLFAYFAIAFRKKVLAEKILHHRKKTDSVADVQLTYVNAVLAALHKVLSS</sequence>
<dbReference type="NCBIfam" id="TIGR00199">
    <property type="entry name" value="PncC_domain"/>
    <property type="match status" value="1"/>
</dbReference>
<comment type="caution">
    <text evidence="2">The sequence shown here is derived from an EMBL/GenBank/DDBJ whole genome shotgun (WGS) entry which is preliminary data.</text>
</comment>
<evidence type="ECO:0000313" key="2">
    <source>
        <dbReference type="EMBL" id="RZS71147.1"/>
    </source>
</evidence>
<organism evidence="2 3">
    <name type="scientific">Pseudobacter ginsenosidimutans</name>
    <dbReference type="NCBI Taxonomy" id="661488"/>
    <lineage>
        <taxon>Bacteria</taxon>
        <taxon>Pseudomonadati</taxon>
        <taxon>Bacteroidota</taxon>
        <taxon>Chitinophagia</taxon>
        <taxon>Chitinophagales</taxon>
        <taxon>Chitinophagaceae</taxon>
        <taxon>Pseudobacter</taxon>
    </lineage>
</organism>
<dbReference type="Gene3D" id="3.90.950.20">
    <property type="entry name" value="CinA-like"/>
    <property type="match status" value="1"/>
</dbReference>
<dbReference type="Pfam" id="PF02464">
    <property type="entry name" value="CinA"/>
    <property type="match status" value="1"/>
</dbReference>
<evidence type="ECO:0000313" key="3">
    <source>
        <dbReference type="Proteomes" id="UP000293874"/>
    </source>
</evidence>
<dbReference type="InterPro" id="IPR036653">
    <property type="entry name" value="CinA-like_C"/>
</dbReference>
<keyword evidence="2" id="KW-0378">Hydrolase</keyword>
<reference evidence="2 3" key="1">
    <citation type="submission" date="2019-02" db="EMBL/GenBank/DDBJ databases">
        <title>Genomic Encyclopedia of Type Strains, Phase IV (KMG-IV): sequencing the most valuable type-strain genomes for metagenomic binning, comparative biology and taxonomic classification.</title>
        <authorList>
            <person name="Goeker M."/>
        </authorList>
    </citation>
    <scope>NUCLEOTIDE SEQUENCE [LARGE SCALE GENOMIC DNA]</scope>
    <source>
        <strain evidence="2 3">DSM 18116</strain>
    </source>
</reference>